<dbReference type="SMART" id="SM00953">
    <property type="entry name" value="RES"/>
    <property type="match status" value="1"/>
</dbReference>
<organism evidence="2 3">
    <name type="scientific">Roseibium aestuarii</name>
    <dbReference type="NCBI Taxonomy" id="2600299"/>
    <lineage>
        <taxon>Bacteria</taxon>
        <taxon>Pseudomonadati</taxon>
        <taxon>Pseudomonadota</taxon>
        <taxon>Alphaproteobacteria</taxon>
        <taxon>Hyphomicrobiales</taxon>
        <taxon>Stappiaceae</taxon>
        <taxon>Roseibium</taxon>
    </lineage>
</organism>
<proteinExistence type="predicted"/>
<gene>
    <name evidence="2" type="ORF">ACFSC7_05310</name>
</gene>
<evidence type="ECO:0000313" key="2">
    <source>
        <dbReference type="EMBL" id="MFD1694927.1"/>
    </source>
</evidence>
<keyword evidence="3" id="KW-1185">Reference proteome</keyword>
<evidence type="ECO:0000313" key="3">
    <source>
        <dbReference type="Proteomes" id="UP001597327"/>
    </source>
</evidence>
<protein>
    <submittedName>
        <fullName evidence="2">RES family NAD+ phosphorylase</fullName>
    </submittedName>
</protein>
<dbReference type="RefSeq" id="WP_149891277.1">
    <property type="nucleotide sequence ID" value="NZ_JBHUFA010000001.1"/>
</dbReference>
<evidence type="ECO:0000259" key="1">
    <source>
        <dbReference type="SMART" id="SM00953"/>
    </source>
</evidence>
<reference evidence="3" key="1">
    <citation type="journal article" date="2019" name="Int. J. Syst. Evol. Microbiol.">
        <title>The Global Catalogue of Microorganisms (GCM) 10K type strain sequencing project: providing services to taxonomists for standard genome sequencing and annotation.</title>
        <authorList>
            <consortium name="The Broad Institute Genomics Platform"/>
            <consortium name="The Broad Institute Genome Sequencing Center for Infectious Disease"/>
            <person name="Wu L."/>
            <person name="Ma J."/>
        </authorList>
    </citation>
    <scope>NUCLEOTIDE SEQUENCE [LARGE SCALE GENOMIC DNA]</scope>
    <source>
        <strain evidence="3">JCM 3369</strain>
    </source>
</reference>
<dbReference type="Pfam" id="PF08808">
    <property type="entry name" value="RES"/>
    <property type="match status" value="1"/>
</dbReference>
<name>A0ABW4JTV3_9HYPH</name>
<sequence length="258" mass="28405">MPLPMWTVDALASELSPYEGSGWRVVEAQHRVSTLKLVDDLEEQALLEGLLEASKPPVPADCSGLNYLLSTPFRYDAPYPHGSRFRRAGFTEGVFYASENLRTAFAETAFYRLLFFHDAPGLPWPVNPQELTAFRVEIATSSALDLTVSPLAGSRSEWTDLTDYSSTQDLAEKARGAGSQVIRYESVRDPAQGANLAVLACAAFARPAPTDRQSWRLHLSAAGVIAFSDHGAENYAFGQDSFAADPRLSDFQWERPEV</sequence>
<dbReference type="InterPro" id="IPR014914">
    <property type="entry name" value="RES_dom"/>
</dbReference>
<feature type="domain" description="RES" evidence="1">
    <location>
        <begin position="72"/>
        <end position="210"/>
    </location>
</feature>
<accession>A0ABW4JTV3</accession>
<comment type="caution">
    <text evidence="2">The sequence shown here is derived from an EMBL/GenBank/DDBJ whole genome shotgun (WGS) entry which is preliminary data.</text>
</comment>
<dbReference type="Proteomes" id="UP001597327">
    <property type="component" value="Unassembled WGS sequence"/>
</dbReference>
<dbReference type="EMBL" id="JBHUFA010000001">
    <property type="protein sequence ID" value="MFD1694927.1"/>
    <property type="molecule type" value="Genomic_DNA"/>
</dbReference>